<sequence>MDYAESWTLLALALALILLRIYVRWTQAGPSNFQLDDYLMPLAGAVFAVEVSLAYLVGAKYAGLTNSYMTDEQRAAIDPSSREYYNRVWGSKIQVAGWSLYAMVLWLVKFSLAVFYSRLTCVDPSPTFSIALGCSIDIATGLNHLPSRVRIAYLLLGVTYLAVALTIILSCQPMHRFWQISPDPGNICQPACSKVYVLVVMIPNVLTDIYLMSIPLPLLWTVRIGIRRKVTLMALFSGAVFVIMAAIIRAVTILTAGADGAVSGSKWACRESFVSIVVSNLPIVQPLIRRGASKIGLSGLFSNSGGPSDYQGPSGRRRGESHQLSSGTGLKTGNGTMSGTVSGSMSGMMSSKLGMGKKSKNRASLTLVSQTGAGWGSDEEILVAGGGAGGDKAGNGITVTREMHVQSEEVRVGDNSASVTGSANGSPNATGGSLHVTNGSLSGANGWDIPGPGHALGRRGA</sequence>
<protein>
    <recommendedName>
        <fullName evidence="9">Rhodopsin domain-containing protein</fullName>
    </recommendedName>
</protein>
<comment type="caution">
    <text evidence="10">The sequence shown here is derived from an EMBL/GenBank/DDBJ whole genome shotgun (WGS) entry which is preliminary data.</text>
</comment>
<evidence type="ECO:0000256" key="8">
    <source>
        <dbReference type="SAM" id="SignalP"/>
    </source>
</evidence>
<comment type="similarity">
    <text evidence="5">Belongs to the SAT4 family.</text>
</comment>
<feature type="region of interest" description="Disordered" evidence="6">
    <location>
        <begin position="408"/>
        <end position="437"/>
    </location>
</feature>
<feature type="transmembrane region" description="Helical" evidence="7">
    <location>
        <begin position="152"/>
        <end position="175"/>
    </location>
</feature>
<dbReference type="PANTHER" id="PTHR33048">
    <property type="entry name" value="PTH11-LIKE INTEGRAL MEMBRANE PROTEIN (AFU_ORTHOLOGUE AFUA_5G11245)"/>
    <property type="match status" value="1"/>
</dbReference>
<feature type="compositionally biased region" description="Polar residues" evidence="6">
    <location>
        <begin position="415"/>
        <end position="437"/>
    </location>
</feature>
<comment type="subcellular location">
    <subcellularLocation>
        <location evidence="1">Membrane</location>
        <topology evidence="1">Multi-pass membrane protein</topology>
    </subcellularLocation>
</comment>
<evidence type="ECO:0000259" key="9">
    <source>
        <dbReference type="Pfam" id="PF20684"/>
    </source>
</evidence>
<evidence type="ECO:0000256" key="3">
    <source>
        <dbReference type="ARBA" id="ARBA00022989"/>
    </source>
</evidence>
<evidence type="ECO:0000256" key="4">
    <source>
        <dbReference type="ARBA" id="ARBA00023136"/>
    </source>
</evidence>
<evidence type="ECO:0000256" key="5">
    <source>
        <dbReference type="ARBA" id="ARBA00038359"/>
    </source>
</evidence>
<evidence type="ECO:0000256" key="2">
    <source>
        <dbReference type="ARBA" id="ARBA00022692"/>
    </source>
</evidence>
<keyword evidence="11" id="KW-1185">Reference proteome</keyword>
<feature type="transmembrane region" description="Helical" evidence="7">
    <location>
        <begin position="38"/>
        <end position="59"/>
    </location>
</feature>
<keyword evidence="3 7" id="KW-1133">Transmembrane helix</keyword>
<reference evidence="10 11" key="1">
    <citation type="submission" date="2024-07" db="EMBL/GenBank/DDBJ databases">
        <title>Section-level genome sequencing and comparative genomics of Aspergillus sections Usti and Cavernicolus.</title>
        <authorList>
            <consortium name="Lawrence Berkeley National Laboratory"/>
            <person name="Nybo J.L."/>
            <person name="Vesth T.C."/>
            <person name="Theobald S."/>
            <person name="Frisvad J.C."/>
            <person name="Larsen T.O."/>
            <person name="Kjaerboelling I."/>
            <person name="Rothschild-Mancinelli K."/>
            <person name="Lyhne E.K."/>
            <person name="Kogle M.E."/>
            <person name="Barry K."/>
            <person name="Clum A."/>
            <person name="Na H."/>
            <person name="Ledsgaard L."/>
            <person name="Lin J."/>
            <person name="Lipzen A."/>
            <person name="Kuo A."/>
            <person name="Riley R."/>
            <person name="Mondo S."/>
            <person name="Labutti K."/>
            <person name="Haridas S."/>
            <person name="Pangalinan J."/>
            <person name="Salamov A.A."/>
            <person name="Simmons B.A."/>
            <person name="Magnuson J.K."/>
            <person name="Chen J."/>
            <person name="Drula E."/>
            <person name="Henrissat B."/>
            <person name="Wiebenga A."/>
            <person name="Lubbers R.J."/>
            <person name="Gomes A.C."/>
            <person name="Makela M.R."/>
            <person name="Stajich J."/>
            <person name="Grigoriev I.V."/>
            <person name="Mortensen U.H."/>
            <person name="De Vries R.P."/>
            <person name="Baker S.E."/>
            <person name="Andersen M.R."/>
        </authorList>
    </citation>
    <scope>NUCLEOTIDE SEQUENCE [LARGE SCALE GENOMIC DNA]</scope>
    <source>
        <strain evidence="10 11">CBS 209.92</strain>
    </source>
</reference>
<feature type="chain" id="PRO_5045871719" description="Rhodopsin domain-containing protein" evidence="8">
    <location>
        <begin position="29"/>
        <end position="461"/>
    </location>
</feature>
<evidence type="ECO:0000256" key="7">
    <source>
        <dbReference type="SAM" id="Phobius"/>
    </source>
</evidence>
<dbReference type="Pfam" id="PF20684">
    <property type="entry name" value="Fung_rhodopsin"/>
    <property type="match status" value="1"/>
</dbReference>
<dbReference type="Proteomes" id="UP001610563">
    <property type="component" value="Unassembled WGS sequence"/>
</dbReference>
<dbReference type="PANTHER" id="PTHR33048:SF2">
    <property type="entry name" value="SRPK"/>
    <property type="match status" value="1"/>
</dbReference>
<evidence type="ECO:0000256" key="6">
    <source>
        <dbReference type="SAM" id="MobiDB-lite"/>
    </source>
</evidence>
<feature type="transmembrane region" description="Helical" evidence="7">
    <location>
        <begin position="95"/>
        <end position="116"/>
    </location>
</feature>
<accession>A0ABR4GDD3</accession>
<dbReference type="EMBL" id="JBFTWV010000025">
    <property type="protein sequence ID" value="KAL2796664.1"/>
    <property type="molecule type" value="Genomic_DNA"/>
</dbReference>
<organism evidence="10 11">
    <name type="scientific">Aspergillus keveii</name>
    <dbReference type="NCBI Taxonomy" id="714993"/>
    <lineage>
        <taxon>Eukaryota</taxon>
        <taxon>Fungi</taxon>
        <taxon>Dikarya</taxon>
        <taxon>Ascomycota</taxon>
        <taxon>Pezizomycotina</taxon>
        <taxon>Eurotiomycetes</taxon>
        <taxon>Eurotiomycetidae</taxon>
        <taxon>Eurotiales</taxon>
        <taxon>Aspergillaceae</taxon>
        <taxon>Aspergillus</taxon>
        <taxon>Aspergillus subgen. Nidulantes</taxon>
    </lineage>
</organism>
<dbReference type="InterPro" id="IPR052337">
    <property type="entry name" value="SAT4-like"/>
</dbReference>
<keyword evidence="2 7" id="KW-0812">Transmembrane</keyword>
<evidence type="ECO:0000313" key="10">
    <source>
        <dbReference type="EMBL" id="KAL2796664.1"/>
    </source>
</evidence>
<feature type="signal peptide" evidence="8">
    <location>
        <begin position="1"/>
        <end position="28"/>
    </location>
</feature>
<feature type="compositionally biased region" description="Polar residues" evidence="6">
    <location>
        <begin position="322"/>
        <end position="331"/>
    </location>
</feature>
<feature type="transmembrane region" description="Helical" evidence="7">
    <location>
        <begin position="232"/>
        <end position="256"/>
    </location>
</feature>
<evidence type="ECO:0000256" key="1">
    <source>
        <dbReference type="ARBA" id="ARBA00004141"/>
    </source>
</evidence>
<dbReference type="InterPro" id="IPR049326">
    <property type="entry name" value="Rhodopsin_dom_fungi"/>
</dbReference>
<feature type="domain" description="Rhodopsin" evidence="9">
    <location>
        <begin position="19"/>
        <end position="290"/>
    </location>
</feature>
<proteinExistence type="inferred from homology"/>
<gene>
    <name evidence="10" type="ORF">BJX66DRAFT_335905</name>
</gene>
<keyword evidence="4 7" id="KW-0472">Membrane</keyword>
<keyword evidence="8" id="KW-0732">Signal</keyword>
<name>A0ABR4GDD3_9EURO</name>
<evidence type="ECO:0000313" key="11">
    <source>
        <dbReference type="Proteomes" id="UP001610563"/>
    </source>
</evidence>
<feature type="region of interest" description="Disordered" evidence="6">
    <location>
        <begin position="305"/>
        <end position="341"/>
    </location>
</feature>